<gene>
    <name evidence="1" type="ORF">ACFSJH_00025</name>
</gene>
<dbReference type="RefSeq" id="WP_377769117.1">
    <property type="nucleotide sequence ID" value="NZ_JBHUHO010000001.1"/>
</dbReference>
<dbReference type="EMBL" id="JBHUHO010000001">
    <property type="protein sequence ID" value="MFD2114141.1"/>
    <property type="molecule type" value="Genomic_DNA"/>
</dbReference>
<name>A0ABW4YEM7_9BACL</name>
<proteinExistence type="predicted"/>
<sequence>MLTRSQCEATIYYMVDSNEFGMVICSVIRKVGVVLKEKLQQKRSKSYEKNGRSKEASERINGATYKQQAQQAQIGHGLSMLQIQQLQYCNRGLSWRYAQIVEQLFARSNDSQLMLWRQFSTLSVEQRQAALHYAAGSMQHLEQLLHSEHWFTQMEQAVQQLQHVQLQAQESMKEANIYESGAVEQYPLVHWQLDLPGLIAPYREIMQWLMYKAIKQGEVILLQQILNCLVECKSCCYIDWLVEGD</sequence>
<evidence type="ECO:0000313" key="2">
    <source>
        <dbReference type="Proteomes" id="UP001597362"/>
    </source>
</evidence>
<accession>A0ABW4YEM7</accession>
<keyword evidence="2" id="KW-1185">Reference proteome</keyword>
<dbReference type="Proteomes" id="UP001597362">
    <property type="component" value="Unassembled WGS sequence"/>
</dbReference>
<reference evidence="2" key="1">
    <citation type="journal article" date="2019" name="Int. J. Syst. Evol. Microbiol.">
        <title>The Global Catalogue of Microorganisms (GCM) 10K type strain sequencing project: providing services to taxonomists for standard genome sequencing and annotation.</title>
        <authorList>
            <consortium name="The Broad Institute Genomics Platform"/>
            <consortium name="The Broad Institute Genome Sequencing Center for Infectious Disease"/>
            <person name="Wu L."/>
            <person name="Ma J."/>
        </authorList>
    </citation>
    <scope>NUCLEOTIDE SEQUENCE [LARGE SCALE GENOMIC DNA]</scope>
    <source>
        <strain evidence="2">GH52</strain>
    </source>
</reference>
<organism evidence="1 2">
    <name type="scientific">Paenibacillus yanchengensis</name>
    <dbReference type="NCBI Taxonomy" id="2035833"/>
    <lineage>
        <taxon>Bacteria</taxon>
        <taxon>Bacillati</taxon>
        <taxon>Bacillota</taxon>
        <taxon>Bacilli</taxon>
        <taxon>Bacillales</taxon>
        <taxon>Paenibacillaceae</taxon>
        <taxon>Paenibacillus</taxon>
    </lineage>
</organism>
<protein>
    <submittedName>
        <fullName evidence="1">Uncharacterized protein</fullName>
    </submittedName>
</protein>
<evidence type="ECO:0000313" key="1">
    <source>
        <dbReference type="EMBL" id="MFD2114141.1"/>
    </source>
</evidence>
<comment type="caution">
    <text evidence="1">The sequence shown here is derived from an EMBL/GenBank/DDBJ whole genome shotgun (WGS) entry which is preliminary data.</text>
</comment>